<dbReference type="RefSeq" id="WP_379597119.1">
    <property type="nucleotide sequence ID" value="NZ_JBHRTN010000012.1"/>
</dbReference>
<evidence type="ECO:0000313" key="3">
    <source>
        <dbReference type="Proteomes" id="UP001595593"/>
    </source>
</evidence>
<organism evidence="2 3">
    <name type="scientific">Teichococcus globiformis</name>
    <dbReference type="NCBI Taxonomy" id="2307229"/>
    <lineage>
        <taxon>Bacteria</taxon>
        <taxon>Pseudomonadati</taxon>
        <taxon>Pseudomonadota</taxon>
        <taxon>Alphaproteobacteria</taxon>
        <taxon>Acetobacterales</taxon>
        <taxon>Roseomonadaceae</taxon>
        <taxon>Roseomonas</taxon>
    </lineage>
</organism>
<comment type="caution">
    <text evidence="2">The sequence shown here is derived from an EMBL/GenBank/DDBJ whole genome shotgun (WGS) entry which is preliminary data.</text>
</comment>
<sequence length="138" mass="15116">MPEMIEFGSFQLRFLRNRHDTGGSLDMFELTLQPQGRMPVPHYHESWEETVYGLSGVVTYTVEGVPHEIGAGDTLFIPRGKVHGFSNISGSVARCLCILTPGVLGPEYFRELAALLAAGKPDPAAVRSIMLRYGLVPA</sequence>
<dbReference type="Proteomes" id="UP001595593">
    <property type="component" value="Unassembled WGS sequence"/>
</dbReference>
<dbReference type="PANTHER" id="PTHR36440">
    <property type="entry name" value="PUTATIVE (AFU_ORTHOLOGUE AFUA_8G07350)-RELATED"/>
    <property type="match status" value="1"/>
</dbReference>
<evidence type="ECO:0000313" key="2">
    <source>
        <dbReference type="EMBL" id="MFC3126033.1"/>
    </source>
</evidence>
<keyword evidence="3" id="KW-1185">Reference proteome</keyword>
<accession>A0ABV7G045</accession>
<evidence type="ECO:0000259" key="1">
    <source>
        <dbReference type="Pfam" id="PF07883"/>
    </source>
</evidence>
<proteinExistence type="predicted"/>
<name>A0ABV7G045_9PROT</name>
<feature type="domain" description="Cupin type-2" evidence="1">
    <location>
        <begin position="29"/>
        <end position="98"/>
    </location>
</feature>
<protein>
    <submittedName>
        <fullName evidence="2">Cupin domain-containing protein</fullName>
    </submittedName>
</protein>
<reference evidence="3" key="1">
    <citation type="journal article" date="2019" name="Int. J. Syst. Evol. Microbiol.">
        <title>The Global Catalogue of Microorganisms (GCM) 10K type strain sequencing project: providing services to taxonomists for standard genome sequencing and annotation.</title>
        <authorList>
            <consortium name="The Broad Institute Genomics Platform"/>
            <consortium name="The Broad Institute Genome Sequencing Center for Infectious Disease"/>
            <person name="Wu L."/>
            <person name="Ma J."/>
        </authorList>
    </citation>
    <scope>NUCLEOTIDE SEQUENCE [LARGE SCALE GENOMIC DNA]</scope>
    <source>
        <strain evidence="3">KCTC 52094</strain>
    </source>
</reference>
<dbReference type="InterPro" id="IPR014710">
    <property type="entry name" value="RmlC-like_jellyroll"/>
</dbReference>
<dbReference type="CDD" id="cd06979">
    <property type="entry name" value="cupin_RemF-like"/>
    <property type="match status" value="1"/>
</dbReference>
<dbReference type="Pfam" id="PF07883">
    <property type="entry name" value="Cupin_2"/>
    <property type="match status" value="1"/>
</dbReference>
<dbReference type="InterPro" id="IPR011051">
    <property type="entry name" value="RmlC_Cupin_sf"/>
</dbReference>
<dbReference type="EMBL" id="JBHRTN010000012">
    <property type="protein sequence ID" value="MFC3126033.1"/>
    <property type="molecule type" value="Genomic_DNA"/>
</dbReference>
<dbReference type="InterPro" id="IPR013096">
    <property type="entry name" value="Cupin_2"/>
</dbReference>
<gene>
    <name evidence="2" type="ORF">ACFOD4_13270</name>
</gene>
<dbReference type="InterPro" id="IPR053146">
    <property type="entry name" value="QDO-like"/>
</dbReference>
<dbReference type="PANTHER" id="PTHR36440:SF1">
    <property type="entry name" value="PUTATIVE (AFU_ORTHOLOGUE AFUA_8G07350)-RELATED"/>
    <property type="match status" value="1"/>
</dbReference>
<dbReference type="SUPFAM" id="SSF51182">
    <property type="entry name" value="RmlC-like cupins"/>
    <property type="match status" value="1"/>
</dbReference>
<dbReference type="Gene3D" id="2.60.120.10">
    <property type="entry name" value="Jelly Rolls"/>
    <property type="match status" value="1"/>
</dbReference>